<reference evidence="2" key="1">
    <citation type="submission" date="2023-03" db="EMBL/GenBank/DDBJ databases">
        <title>Actinoallomurus iriomotensis NBRC 103684.</title>
        <authorList>
            <person name="Ichikawa N."/>
            <person name="Sato H."/>
            <person name="Tonouchi N."/>
        </authorList>
    </citation>
    <scope>NUCLEOTIDE SEQUENCE</scope>
    <source>
        <strain evidence="2">NBRC 103684</strain>
    </source>
</reference>
<name>A0A9W6SEF2_9ACTN</name>
<dbReference type="PROSITE" id="PS51257">
    <property type="entry name" value="PROKAR_LIPOPROTEIN"/>
    <property type="match status" value="1"/>
</dbReference>
<dbReference type="Gene3D" id="2.50.20.20">
    <property type="match status" value="1"/>
</dbReference>
<proteinExistence type="predicted"/>
<comment type="caution">
    <text evidence="2">The sequence shown here is derived from an EMBL/GenBank/DDBJ whole genome shotgun (WGS) entry which is preliminary data.</text>
</comment>
<accession>A0A9W6SEF2</accession>
<feature type="region of interest" description="Disordered" evidence="1">
    <location>
        <begin position="265"/>
        <end position="285"/>
    </location>
</feature>
<evidence type="ECO:0000313" key="3">
    <source>
        <dbReference type="Proteomes" id="UP001165074"/>
    </source>
</evidence>
<keyword evidence="2" id="KW-0449">Lipoprotein</keyword>
<dbReference type="AlphaFoldDB" id="A0A9W6SEF2"/>
<sequence>MRPKAARYVAGAAIALSLTGCKDAGRDTADAVAPTPSDGARASAAQKLLAEMADRASRVRSVRGAMSTTSGAPGEQNETRGSFVYRLKPTAAMRFYVPAARIGGRNTGGFTEIVVGGRLYMYMADSAAETDKPWASVGLSEVSRSTGPGVLALSQGDPAHDVRMFTASTDVRQVGRETVGGVRTTHYRGTFGPAAGVAKLGGEQRAEERKALAQVGADTLVFDVWVDGRRLPRKVVWATPPGAEPRMTLTTNYTAFNVPVRVTAPPKSQVEEDPALFGAGNDAPG</sequence>
<protein>
    <submittedName>
        <fullName evidence="2">Lipoprotein</fullName>
    </submittedName>
</protein>
<dbReference type="RefSeq" id="WP_285582743.1">
    <property type="nucleotide sequence ID" value="NZ_BSTK01000019.1"/>
</dbReference>
<dbReference type="EMBL" id="BSTK01000019">
    <property type="protein sequence ID" value="GLY91262.1"/>
    <property type="molecule type" value="Genomic_DNA"/>
</dbReference>
<dbReference type="Proteomes" id="UP001165074">
    <property type="component" value="Unassembled WGS sequence"/>
</dbReference>
<dbReference type="SUPFAM" id="SSF89392">
    <property type="entry name" value="Prokaryotic lipoproteins and lipoprotein localization factors"/>
    <property type="match status" value="1"/>
</dbReference>
<dbReference type="InterPro" id="IPR029046">
    <property type="entry name" value="LolA/LolB/LppX"/>
</dbReference>
<gene>
    <name evidence="2" type="ORF">Airi02_091910</name>
</gene>
<evidence type="ECO:0000256" key="1">
    <source>
        <dbReference type="SAM" id="MobiDB-lite"/>
    </source>
</evidence>
<organism evidence="2 3">
    <name type="scientific">Actinoallomurus iriomotensis</name>
    <dbReference type="NCBI Taxonomy" id="478107"/>
    <lineage>
        <taxon>Bacteria</taxon>
        <taxon>Bacillati</taxon>
        <taxon>Actinomycetota</taxon>
        <taxon>Actinomycetes</taxon>
        <taxon>Streptosporangiales</taxon>
        <taxon>Thermomonosporaceae</taxon>
        <taxon>Actinoallomurus</taxon>
    </lineage>
</organism>
<evidence type="ECO:0000313" key="2">
    <source>
        <dbReference type="EMBL" id="GLY91262.1"/>
    </source>
</evidence>
<keyword evidence="3" id="KW-1185">Reference proteome</keyword>